<keyword evidence="1 4" id="KW-0597">Phosphoprotein</keyword>
<organism evidence="6 7">
    <name type="scientific">Tianweitania populi</name>
    <dbReference type="NCBI Taxonomy" id="1607949"/>
    <lineage>
        <taxon>Bacteria</taxon>
        <taxon>Pseudomonadati</taxon>
        <taxon>Pseudomonadota</taxon>
        <taxon>Alphaproteobacteria</taxon>
        <taxon>Hyphomicrobiales</taxon>
        <taxon>Phyllobacteriaceae</taxon>
        <taxon>Tianweitania</taxon>
    </lineage>
</organism>
<keyword evidence="3" id="KW-0804">Transcription</keyword>
<dbReference type="AlphaFoldDB" id="A0A8J3DRY9"/>
<feature type="domain" description="Response regulatory" evidence="5">
    <location>
        <begin position="15"/>
        <end position="128"/>
    </location>
</feature>
<reference evidence="6" key="2">
    <citation type="submission" date="2020-09" db="EMBL/GenBank/DDBJ databases">
        <authorList>
            <person name="Sun Q."/>
            <person name="Kim S."/>
        </authorList>
    </citation>
    <scope>NUCLEOTIDE SEQUENCE</scope>
    <source>
        <strain evidence="6">KCTC 42249</strain>
    </source>
</reference>
<evidence type="ECO:0000256" key="4">
    <source>
        <dbReference type="PROSITE-ProRule" id="PRU00169"/>
    </source>
</evidence>
<dbReference type="EMBL" id="BMZQ01000001">
    <property type="protein sequence ID" value="GHD05049.1"/>
    <property type="molecule type" value="Genomic_DNA"/>
</dbReference>
<comment type="caution">
    <text evidence="6">The sequence shown here is derived from an EMBL/GenBank/DDBJ whole genome shotgun (WGS) entry which is preliminary data.</text>
</comment>
<dbReference type="GO" id="GO:0000160">
    <property type="term" value="P:phosphorelay signal transduction system"/>
    <property type="evidence" value="ECO:0007669"/>
    <property type="project" value="InterPro"/>
</dbReference>
<evidence type="ECO:0000256" key="2">
    <source>
        <dbReference type="ARBA" id="ARBA00023015"/>
    </source>
</evidence>
<evidence type="ECO:0000313" key="6">
    <source>
        <dbReference type="EMBL" id="GHD05049.1"/>
    </source>
</evidence>
<dbReference type="Proteomes" id="UP000630142">
    <property type="component" value="Unassembled WGS sequence"/>
</dbReference>
<dbReference type="PROSITE" id="PS50110">
    <property type="entry name" value="RESPONSE_REGULATORY"/>
    <property type="match status" value="1"/>
</dbReference>
<sequence>MASSFRPRPVDNKPIVLVIEDEPVLRIDIVDMLEDDGFGVVEATSVENAIAILETRLDIRIVYMDLDMPRGVDGVKIAAAIRDRWPPIEIVLTASRVDGARIQLPVRAKFFAKPIDPIQVISAVRTFAENP</sequence>
<evidence type="ECO:0000313" key="7">
    <source>
        <dbReference type="Proteomes" id="UP000630142"/>
    </source>
</evidence>
<dbReference type="PANTHER" id="PTHR44591:SF3">
    <property type="entry name" value="RESPONSE REGULATORY DOMAIN-CONTAINING PROTEIN"/>
    <property type="match status" value="1"/>
</dbReference>
<proteinExistence type="predicted"/>
<accession>A0A8J3DRY9</accession>
<dbReference type="Gene3D" id="3.40.50.2300">
    <property type="match status" value="1"/>
</dbReference>
<evidence type="ECO:0000256" key="3">
    <source>
        <dbReference type="ARBA" id="ARBA00023163"/>
    </source>
</evidence>
<keyword evidence="7" id="KW-1185">Reference proteome</keyword>
<dbReference type="InterPro" id="IPR011006">
    <property type="entry name" value="CheY-like_superfamily"/>
</dbReference>
<name>A0A8J3DRY9_9HYPH</name>
<dbReference type="SUPFAM" id="SSF52172">
    <property type="entry name" value="CheY-like"/>
    <property type="match status" value="1"/>
</dbReference>
<dbReference type="Pfam" id="PF00072">
    <property type="entry name" value="Response_reg"/>
    <property type="match status" value="1"/>
</dbReference>
<feature type="modified residue" description="4-aspartylphosphate" evidence="4">
    <location>
        <position position="65"/>
    </location>
</feature>
<dbReference type="InterPro" id="IPR050595">
    <property type="entry name" value="Bact_response_regulator"/>
</dbReference>
<dbReference type="InterPro" id="IPR001789">
    <property type="entry name" value="Sig_transdc_resp-reg_receiver"/>
</dbReference>
<protein>
    <recommendedName>
        <fullName evidence="5">Response regulatory domain-containing protein</fullName>
    </recommendedName>
</protein>
<dbReference type="SMART" id="SM00448">
    <property type="entry name" value="REC"/>
    <property type="match status" value="1"/>
</dbReference>
<gene>
    <name evidence="6" type="ORF">GCM10016234_00510</name>
</gene>
<evidence type="ECO:0000256" key="1">
    <source>
        <dbReference type="ARBA" id="ARBA00022553"/>
    </source>
</evidence>
<dbReference type="PANTHER" id="PTHR44591">
    <property type="entry name" value="STRESS RESPONSE REGULATOR PROTEIN 1"/>
    <property type="match status" value="1"/>
</dbReference>
<evidence type="ECO:0000259" key="5">
    <source>
        <dbReference type="PROSITE" id="PS50110"/>
    </source>
</evidence>
<keyword evidence="2" id="KW-0805">Transcription regulation</keyword>
<reference evidence="6" key="1">
    <citation type="journal article" date="2014" name="Int. J. Syst. Evol. Microbiol.">
        <title>Complete genome sequence of Corynebacterium casei LMG S-19264T (=DSM 44701T), isolated from a smear-ripened cheese.</title>
        <authorList>
            <consortium name="US DOE Joint Genome Institute (JGI-PGF)"/>
            <person name="Walter F."/>
            <person name="Albersmeier A."/>
            <person name="Kalinowski J."/>
            <person name="Ruckert C."/>
        </authorList>
    </citation>
    <scope>NUCLEOTIDE SEQUENCE</scope>
    <source>
        <strain evidence="6">KCTC 42249</strain>
    </source>
</reference>